<evidence type="ECO:0000259" key="2">
    <source>
        <dbReference type="Pfam" id="PF02720"/>
    </source>
</evidence>
<reference evidence="4" key="1">
    <citation type="journal article" date="2019" name="Int. J. Syst. Evol. Microbiol.">
        <title>The Global Catalogue of Microorganisms (GCM) 10K type strain sequencing project: providing services to taxonomists for standard genome sequencing and annotation.</title>
        <authorList>
            <consortium name="The Broad Institute Genomics Platform"/>
            <consortium name="The Broad Institute Genome Sequencing Center for Infectious Disease"/>
            <person name="Wu L."/>
            <person name="Ma J."/>
        </authorList>
    </citation>
    <scope>NUCLEOTIDE SEQUENCE [LARGE SCALE GENOMIC DNA]</scope>
    <source>
        <strain evidence="4">JCM 18127</strain>
    </source>
</reference>
<name>A0ABP8WCZ9_9ACTN</name>
<dbReference type="InterPro" id="IPR003870">
    <property type="entry name" value="DUF222"/>
</dbReference>
<proteinExistence type="predicted"/>
<accession>A0ABP8WCZ9</accession>
<feature type="region of interest" description="Disordered" evidence="1">
    <location>
        <begin position="276"/>
        <end position="412"/>
    </location>
</feature>
<dbReference type="EMBL" id="BAABIM010000002">
    <property type="protein sequence ID" value="GAA4687035.1"/>
    <property type="molecule type" value="Genomic_DNA"/>
</dbReference>
<keyword evidence="4" id="KW-1185">Reference proteome</keyword>
<organism evidence="3 4">
    <name type="scientific">Nocardioides nanhaiensis</name>
    <dbReference type="NCBI Taxonomy" id="1476871"/>
    <lineage>
        <taxon>Bacteria</taxon>
        <taxon>Bacillati</taxon>
        <taxon>Actinomycetota</taxon>
        <taxon>Actinomycetes</taxon>
        <taxon>Propionibacteriales</taxon>
        <taxon>Nocardioidaceae</taxon>
        <taxon>Nocardioides</taxon>
    </lineage>
</organism>
<feature type="compositionally biased region" description="Basic and acidic residues" evidence="1">
    <location>
        <begin position="344"/>
        <end position="354"/>
    </location>
</feature>
<comment type="caution">
    <text evidence="3">The sequence shown here is derived from an EMBL/GenBank/DDBJ whole genome shotgun (WGS) entry which is preliminary data.</text>
</comment>
<evidence type="ECO:0000256" key="1">
    <source>
        <dbReference type="SAM" id="MobiDB-lite"/>
    </source>
</evidence>
<dbReference type="Proteomes" id="UP001500621">
    <property type="component" value="Unassembled WGS sequence"/>
</dbReference>
<sequence>MPRERSGCGVASQVALARQESPHRGQQLLGFAKDLARDLPATRQALREGRLNEYRATLIARETGCLDADDRRQVEAEICDPAVLDGLGNQQLAGEVRRRVAQADPAAVLRRHQKAVSDRAVTVRPAADKMAYLTGFLPLTQAVAAYAALKKTADTMIGTGDNTDPADPTAMPRSPGQLMTDLMVEWLTGQKRADHVPVTVSLVMSDATLLGAGSEPVTIPGYGRVPAQVAREAVARAVDATQAWIRKLYTSAGGDLVALTTQQRLATEGLAAYLAAPRPGHLPHPLVRRPRAPPRPRRTPRARRRHRGRAPPRPLPGPQPRQASHRLATDRHRRPRPLVATPPHRPDPHPDRTHLHQPRARTTRRRPARWPTAHTAPDRRRLPRAVAGGPSSRVTTTGGAVGGRGAPARPAA</sequence>
<evidence type="ECO:0000313" key="4">
    <source>
        <dbReference type="Proteomes" id="UP001500621"/>
    </source>
</evidence>
<dbReference type="Pfam" id="PF02720">
    <property type="entry name" value="DUF222"/>
    <property type="match status" value="1"/>
</dbReference>
<feature type="compositionally biased region" description="Basic residues" evidence="1">
    <location>
        <begin position="355"/>
        <end position="368"/>
    </location>
</feature>
<gene>
    <name evidence="3" type="ORF">GCM10023226_26030</name>
</gene>
<feature type="domain" description="DUF222" evidence="2">
    <location>
        <begin position="5"/>
        <end position="273"/>
    </location>
</feature>
<evidence type="ECO:0000313" key="3">
    <source>
        <dbReference type="EMBL" id="GAA4687035.1"/>
    </source>
</evidence>
<protein>
    <recommendedName>
        <fullName evidence="2">DUF222 domain-containing protein</fullName>
    </recommendedName>
</protein>
<feature type="compositionally biased region" description="Basic residues" evidence="1">
    <location>
        <begin position="286"/>
        <end position="310"/>
    </location>
</feature>